<dbReference type="Proteomes" id="UP001469553">
    <property type="component" value="Unassembled WGS sequence"/>
</dbReference>
<keyword evidence="3" id="KW-1185">Reference proteome</keyword>
<gene>
    <name evidence="2" type="ORF">AMECASPLE_033749</name>
</gene>
<feature type="compositionally biased region" description="Gly residues" evidence="1">
    <location>
        <begin position="91"/>
        <end position="101"/>
    </location>
</feature>
<evidence type="ECO:0000313" key="2">
    <source>
        <dbReference type="EMBL" id="MEQ2316565.1"/>
    </source>
</evidence>
<comment type="caution">
    <text evidence="2">The sequence shown here is derived from an EMBL/GenBank/DDBJ whole genome shotgun (WGS) entry which is preliminary data.</text>
</comment>
<evidence type="ECO:0000256" key="1">
    <source>
        <dbReference type="SAM" id="MobiDB-lite"/>
    </source>
</evidence>
<evidence type="ECO:0000313" key="3">
    <source>
        <dbReference type="Proteomes" id="UP001469553"/>
    </source>
</evidence>
<protein>
    <submittedName>
        <fullName evidence="2">Uncharacterized protein</fullName>
    </submittedName>
</protein>
<reference evidence="2 3" key="1">
    <citation type="submission" date="2021-06" db="EMBL/GenBank/DDBJ databases">
        <authorList>
            <person name="Palmer J.M."/>
        </authorList>
    </citation>
    <scope>NUCLEOTIDE SEQUENCE [LARGE SCALE GENOMIC DNA]</scope>
    <source>
        <strain evidence="2 3">AS_MEX2019</strain>
        <tissue evidence="2">Muscle</tissue>
    </source>
</reference>
<dbReference type="EMBL" id="JAHRIP010089284">
    <property type="protein sequence ID" value="MEQ2316565.1"/>
    <property type="molecule type" value="Genomic_DNA"/>
</dbReference>
<proteinExistence type="predicted"/>
<name>A0ABV1AFG0_9TELE</name>
<accession>A0ABV1AFG0</accession>
<feature type="region of interest" description="Disordered" evidence="1">
    <location>
        <begin position="90"/>
        <end position="145"/>
    </location>
</feature>
<organism evidence="2 3">
    <name type="scientific">Ameca splendens</name>
    <dbReference type="NCBI Taxonomy" id="208324"/>
    <lineage>
        <taxon>Eukaryota</taxon>
        <taxon>Metazoa</taxon>
        <taxon>Chordata</taxon>
        <taxon>Craniata</taxon>
        <taxon>Vertebrata</taxon>
        <taxon>Euteleostomi</taxon>
        <taxon>Actinopterygii</taxon>
        <taxon>Neopterygii</taxon>
        <taxon>Teleostei</taxon>
        <taxon>Neoteleostei</taxon>
        <taxon>Acanthomorphata</taxon>
        <taxon>Ovalentaria</taxon>
        <taxon>Atherinomorphae</taxon>
        <taxon>Cyprinodontiformes</taxon>
        <taxon>Goodeidae</taxon>
        <taxon>Ameca</taxon>
    </lineage>
</organism>
<sequence>MNQHMYNKNKTLVLGCCQASLTGRSSLLLMPLQGVACRYKTRTCPCPNTLWSDFAADMSNFLSNALGNDGVAKMAGQKAGQFVEQTVKNAMGGGAGKGGQQGENKKEGEGGGFNVEEALSLAGGKKKEGGGGGLDVSSFTGGLFK</sequence>